<protein>
    <submittedName>
        <fullName evidence="5">Uncharacterized protein</fullName>
    </submittedName>
</protein>
<dbReference type="KEGG" id="lgn:ABM34_11250"/>
<organism evidence="5 6">
    <name type="scientific">Companilactobacillus ginsenosidimutans</name>
    <dbReference type="NCBI Taxonomy" id="1007676"/>
    <lineage>
        <taxon>Bacteria</taxon>
        <taxon>Bacillati</taxon>
        <taxon>Bacillota</taxon>
        <taxon>Bacilli</taxon>
        <taxon>Lactobacillales</taxon>
        <taxon>Lactobacillaceae</taxon>
        <taxon>Companilactobacillus</taxon>
    </lineage>
</organism>
<dbReference type="Proteomes" id="UP000036106">
    <property type="component" value="Chromosome"/>
</dbReference>
<dbReference type="Pfam" id="PF11797">
    <property type="entry name" value="WxLIP_HBD"/>
    <property type="match status" value="1"/>
</dbReference>
<dbReference type="STRING" id="1007676.ABM34_11250"/>
<evidence type="ECO:0000259" key="3">
    <source>
        <dbReference type="Pfam" id="PF06030"/>
    </source>
</evidence>
<evidence type="ECO:0000256" key="2">
    <source>
        <dbReference type="SAM" id="SignalP"/>
    </source>
</evidence>
<dbReference type="InterPro" id="IPR010317">
    <property type="entry name" value="WxLIP_PGBD"/>
</dbReference>
<feature type="domain" description="WxL Interacting Protein host binding" evidence="4">
    <location>
        <begin position="168"/>
        <end position="310"/>
    </location>
</feature>
<dbReference type="PATRIC" id="fig|1007676.4.peg.2277"/>
<reference evidence="6" key="1">
    <citation type="submission" date="2015-07" db="EMBL/GenBank/DDBJ databases">
        <title>Lactobacillus ginsenosidimutans/EMML 3141/ whole genome sequencing.</title>
        <authorList>
            <person name="Kim M.K."/>
            <person name="Im W.-T."/>
            <person name="Srinivasan S."/>
            <person name="Lee J.-J."/>
        </authorList>
    </citation>
    <scope>NUCLEOTIDE SEQUENCE [LARGE SCALE GENOMIC DNA]</scope>
    <source>
        <strain evidence="6">EMML 3041</strain>
    </source>
</reference>
<evidence type="ECO:0000259" key="4">
    <source>
        <dbReference type="Pfam" id="PF11797"/>
    </source>
</evidence>
<proteinExistence type="predicted"/>
<accession>A0A0H4QI04</accession>
<keyword evidence="1" id="KW-1133">Transmembrane helix</keyword>
<dbReference type="InterPro" id="IPR021759">
    <property type="entry name" value="WxLIP_HBD"/>
</dbReference>
<keyword evidence="2" id="KW-0732">Signal</keyword>
<feature type="signal peptide" evidence="2">
    <location>
        <begin position="1"/>
        <end position="21"/>
    </location>
</feature>
<dbReference type="Pfam" id="PF06030">
    <property type="entry name" value="WxLIP_PGBD"/>
    <property type="match status" value="1"/>
</dbReference>
<keyword evidence="1" id="KW-0472">Membrane</keyword>
<name>A0A0H4QI04_9LACO</name>
<dbReference type="EMBL" id="CP012034">
    <property type="protein sequence ID" value="AKP68054.1"/>
    <property type="molecule type" value="Genomic_DNA"/>
</dbReference>
<dbReference type="RefSeq" id="WP_048705810.1">
    <property type="nucleotide sequence ID" value="NZ_CP012034.1"/>
</dbReference>
<dbReference type="OrthoDB" id="2148359at2"/>
<dbReference type="AlphaFoldDB" id="A0A0H4QI04"/>
<gene>
    <name evidence="5" type="ORF">ABM34_11250</name>
</gene>
<sequence length="361" mass="39700">MTRLFRKIFLGLALIFSIVGAMNFTEIAQAGTSGDYTLKPATDNGSKVNIDGGFYLIKGNPGETVDVKVDVFNTSDTERQFIVSINTAYTSDDGQPAYDSSKVSDPNLKIQMHNLVQNNGQIVAVAGNKSTQAILKVKIPDQHYTGFLMGGLNVQPYHEKAKGTVTENGTLIKNKFSYSLPIQMAQLGSQNDDVNYKINRVVPKIVNTSVGKEVGVAANVANTKNAFLPDLSSKAVITKYGDSKFKMTEKKDGQSMAPTSNYNYTVSWGKTPLRAGKYHIKMTYSGSSVRTWVLDKDFVITDAQAAKYNNLAGHKPNYLWLYILLGVLLLALILGLGIFLGKKNSKGTENNSMNRRSRRRR</sequence>
<evidence type="ECO:0000313" key="6">
    <source>
        <dbReference type="Proteomes" id="UP000036106"/>
    </source>
</evidence>
<feature type="chain" id="PRO_5038662343" evidence="2">
    <location>
        <begin position="22"/>
        <end position="361"/>
    </location>
</feature>
<keyword evidence="6" id="KW-1185">Reference proteome</keyword>
<feature type="transmembrane region" description="Helical" evidence="1">
    <location>
        <begin position="319"/>
        <end position="340"/>
    </location>
</feature>
<keyword evidence="1" id="KW-0812">Transmembrane</keyword>
<evidence type="ECO:0000313" key="5">
    <source>
        <dbReference type="EMBL" id="AKP68054.1"/>
    </source>
</evidence>
<evidence type="ECO:0000256" key="1">
    <source>
        <dbReference type="SAM" id="Phobius"/>
    </source>
</evidence>
<feature type="domain" description="WxL Interacting Protein peptidoglycan binding" evidence="3">
    <location>
        <begin position="48"/>
        <end position="155"/>
    </location>
</feature>